<dbReference type="KEGG" id="ans:ArsFIN_17410"/>
<protein>
    <submittedName>
        <fullName evidence="1">Uncharacterized protein</fullName>
    </submittedName>
</protein>
<name>A0A4P7KZT4_9GAMM</name>
<reference evidence="1 2" key="1">
    <citation type="submission" date="2019-03" db="EMBL/GenBank/DDBJ databases">
        <title>Long-read sequencing reveals hyperdense prophage content in a complex bacterial symbiont genome.</title>
        <authorList>
            <person name="Frost C.L."/>
            <person name="Siozios S."/>
            <person name="Nadal-Jimenez P."/>
            <person name="Brockhurst M.A."/>
            <person name="King K.C."/>
            <person name="Darby A.C."/>
            <person name="Hurst G.D.D."/>
        </authorList>
    </citation>
    <scope>NUCLEOTIDE SEQUENCE [LARGE SCALE GENOMIC DNA]</scope>
    <source>
        <strain evidence="1 2">FIN</strain>
    </source>
</reference>
<dbReference type="Proteomes" id="UP000295134">
    <property type="component" value="Chromosome"/>
</dbReference>
<gene>
    <name evidence="1" type="ORF">ArsFIN_17410</name>
</gene>
<dbReference type="EMBL" id="CP038613">
    <property type="protein sequence ID" value="QBY43174.1"/>
    <property type="molecule type" value="Genomic_DNA"/>
</dbReference>
<accession>A0A4P7KZT4</accession>
<proteinExistence type="predicted"/>
<dbReference type="AlphaFoldDB" id="A0A4P7KZT4"/>
<sequence>MTALRQTFQRLSFKENRFPGVILSESPRVTDK</sequence>
<organism evidence="1 2">
    <name type="scientific">Arsenophonus nasoniae</name>
    <name type="common">son-killer infecting Nasonia vitripennis</name>
    <dbReference type="NCBI Taxonomy" id="638"/>
    <lineage>
        <taxon>Bacteria</taxon>
        <taxon>Pseudomonadati</taxon>
        <taxon>Pseudomonadota</taxon>
        <taxon>Gammaproteobacteria</taxon>
        <taxon>Enterobacterales</taxon>
        <taxon>Morganellaceae</taxon>
        <taxon>Arsenophonus</taxon>
    </lineage>
</organism>
<evidence type="ECO:0000313" key="2">
    <source>
        <dbReference type="Proteomes" id="UP000295134"/>
    </source>
</evidence>
<evidence type="ECO:0000313" key="1">
    <source>
        <dbReference type="EMBL" id="QBY43174.1"/>
    </source>
</evidence>